<evidence type="ECO:0000256" key="4">
    <source>
        <dbReference type="ARBA" id="ARBA00022842"/>
    </source>
</evidence>
<dbReference type="Gene3D" id="3.40.50.1000">
    <property type="entry name" value="HAD superfamily/HAD-like"/>
    <property type="match status" value="2"/>
</dbReference>
<dbReference type="RefSeq" id="WP_243065751.1">
    <property type="nucleotide sequence ID" value="NZ_JAIVFK010000017.1"/>
</dbReference>
<dbReference type="EMBL" id="JAIVFP010000001">
    <property type="protein sequence ID" value="MCI4681702.1"/>
    <property type="molecule type" value="Genomic_DNA"/>
</dbReference>
<organism evidence="6 7">
    <name type="scientific">Candidatus Rhodoblastus alkanivorans</name>
    <dbReference type="NCBI Taxonomy" id="2954117"/>
    <lineage>
        <taxon>Bacteria</taxon>
        <taxon>Pseudomonadati</taxon>
        <taxon>Pseudomonadota</taxon>
        <taxon>Alphaproteobacteria</taxon>
        <taxon>Hyphomicrobiales</taxon>
        <taxon>Rhodoblastaceae</taxon>
        <taxon>Rhodoblastus</taxon>
    </lineage>
</organism>
<dbReference type="PANTHER" id="PTHR19288:SF46">
    <property type="entry name" value="HALOACID DEHALOGENASE-LIKE HYDROLASE DOMAIN-CONTAINING PROTEIN 2"/>
    <property type="match status" value="1"/>
</dbReference>
<dbReference type="Proteomes" id="UP001139104">
    <property type="component" value="Unassembled WGS sequence"/>
</dbReference>
<keyword evidence="6" id="KW-0378">Hydrolase</keyword>
<comment type="caution">
    <text evidence="6">The sequence shown here is derived from an EMBL/GenBank/DDBJ whole genome shotgun (WGS) entry which is preliminary data.</text>
</comment>
<dbReference type="InterPro" id="IPR036412">
    <property type="entry name" value="HAD-like_sf"/>
</dbReference>
<dbReference type="InterPro" id="IPR006357">
    <property type="entry name" value="HAD-SF_hydro_IIA"/>
</dbReference>
<keyword evidence="3" id="KW-0479">Metal-binding</keyword>
<dbReference type="Pfam" id="PF13242">
    <property type="entry name" value="Hydrolase_like"/>
    <property type="match status" value="1"/>
</dbReference>
<gene>
    <name evidence="6" type="ORF">K2U94_02785</name>
</gene>
<name>A0ABS9Z268_9HYPH</name>
<evidence type="ECO:0000256" key="2">
    <source>
        <dbReference type="ARBA" id="ARBA00007958"/>
    </source>
</evidence>
<protein>
    <recommendedName>
        <fullName evidence="5">Haloacid dehalogenase-like hydrolase domain-containing protein 2</fullName>
    </recommendedName>
</protein>
<dbReference type="PANTHER" id="PTHR19288">
    <property type="entry name" value="4-NITROPHENYLPHOSPHATASE-RELATED"/>
    <property type="match status" value="1"/>
</dbReference>
<comment type="similarity">
    <text evidence="2">Belongs to the HAD-like hydrolase superfamily.</text>
</comment>
<evidence type="ECO:0000256" key="1">
    <source>
        <dbReference type="ARBA" id="ARBA00001946"/>
    </source>
</evidence>
<keyword evidence="4" id="KW-0460">Magnesium</keyword>
<dbReference type="NCBIfam" id="TIGR01460">
    <property type="entry name" value="HAD-SF-IIA"/>
    <property type="match status" value="1"/>
</dbReference>
<accession>A0ABS9Z268</accession>
<dbReference type="InterPro" id="IPR006355">
    <property type="entry name" value="LHPP/HDHD2"/>
</dbReference>
<evidence type="ECO:0000313" key="6">
    <source>
        <dbReference type="EMBL" id="MCI4681702.1"/>
    </source>
</evidence>
<proteinExistence type="inferred from homology"/>
<comment type="cofactor">
    <cofactor evidence="1">
        <name>Mg(2+)</name>
        <dbReference type="ChEBI" id="CHEBI:18420"/>
    </cofactor>
</comment>
<dbReference type="GO" id="GO:0016787">
    <property type="term" value="F:hydrolase activity"/>
    <property type="evidence" value="ECO:0007669"/>
    <property type="project" value="UniProtKB-KW"/>
</dbReference>
<dbReference type="InterPro" id="IPR023214">
    <property type="entry name" value="HAD_sf"/>
</dbReference>
<evidence type="ECO:0000256" key="3">
    <source>
        <dbReference type="ARBA" id="ARBA00022723"/>
    </source>
</evidence>
<keyword evidence="7" id="KW-1185">Reference proteome</keyword>
<sequence length="264" mass="28432">MAKLRSSVSGRRPIHGLLLDLDGVVHVRGKALPGSLEAIARVRAENIPLKFVTNTTRLPRRRIVEELAQLGLQVAMGDVFTPAILARAFLLREKLAPFLVVHPGLLEDFVGFPEQGREAVVVGDAGAYFTYDKLNDAFRKILRGAEFLALANNRNFLDRDGELSLDLGAFVSGLEYASNRKAVVLGKPSPLFFALAVDSLGCAAEDVAMIGDDAEADVGGAMAAGLMGILVQTGKYRTGQEKELDPPPTFVAQNLADAIDFLLF</sequence>
<dbReference type="NCBIfam" id="TIGR01458">
    <property type="entry name" value="HAD-SF-IIA-hyp3"/>
    <property type="match status" value="1"/>
</dbReference>
<dbReference type="Pfam" id="PF13344">
    <property type="entry name" value="Hydrolase_6"/>
    <property type="match status" value="1"/>
</dbReference>
<evidence type="ECO:0000313" key="7">
    <source>
        <dbReference type="Proteomes" id="UP001139104"/>
    </source>
</evidence>
<dbReference type="SUPFAM" id="SSF56784">
    <property type="entry name" value="HAD-like"/>
    <property type="match status" value="1"/>
</dbReference>
<reference evidence="6" key="1">
    <citation type="journal article" date="2022" name="ISME J.">
        <title>Identification of active gaseous-alkane degraders at natural gas seeps.</title>
        <authorList>
            <person name="Farhan Ul Haque M."/>
            <person name="Hernandez M."/>
            <person name="Crombie A.T."/>
            <person name="Murrell J.C."/>
        </authorList>
    </citation>
    <scope>NUCLEOTIDE SEQUENCE</scope>
    <source>
        <strain evidence="6">PC2</strain>
    </source>
</reference>
<evidence type="ECO:0000256" key="5">
    <source>
        <dbReference type="ARBA" id="ARBA00039666"/>
    </source>
</evidence>